<feature type="domain" description="LiaF transmembrane" evidence="2">
    <location>
        <begin position="7"/>
        <end position="70"/>
    </location>
</feature>
<reference evidence="3 4" key="1">
    <citation type="submission" date="2024-03" db="EMBL/GenBank/DDBJ databases">
        <title>Sequence of Lycoming College Course Isolates.</title>
        <authorList>
            <person name="Plotts O."/>
            <person name="Newman J."/>
        </authorList>
    </citation>
    <scope>NUCLEOTIDE SEQUENCE [LARGE SCALE GENOMIC DNA]</scope>
    <source>
        <strain evidence="3 4">CJB-3</strain>
    </source>
</reference>
<gene>
    <name evidence="3" type="ORF">WAE58_06620</name>
</gene>
<keyword evidence="4" id="KW-1185">Reference proteome</keyword>
<keyword evidence="1" id="KW-1133">Transmembrane helix</keyword>
<name>A0ABU8NLI5_9SPHI</name>
<sequence length="310" mass="34378">MKLDRIMWGIVLLFIGGVLLLENFHIIDFYWRNVWRFWPIFLIIAGVNILFNRNKSQIGGIVSIAILVVTLGVLFYKGQQAPESKRWADVNIEDSVDFDNNDTEHLSFSHPFTDSVSTKTVLNVSGGGTSFDLKGSTDSLITADVEKRGGTFSLQTEKTDSITTVNFKMKGNSKWNMGDGGNDVKMKLNIKPTWEIHMNMGAGEVNFDLSQYKVRAFNFDGGAAALDIKIGELLPITDVNVKTGVADVKIKIPSNSGCRIKTKTGLSSKDFTGFTKLEDGTYETPNYKASAKKIFINLDGGLSSFEVNRY</sequence>
<keyword evidence="1" id="KW-0472">Membrane</keyword>
<evidence type="ECO:0000259" key="2">
    <source>
        <dbReference type="Pfam" id="PF22570"/>
    </source>
</evidence>
<evidence type="ECO:0000313" key="3">
    <source>
        <dbReference type="EMBL" id="MEJ2902088.1"/>
    </source>
</evidence>
<dbReference type="Proteomes" id="UP001378956">
    <property type="component" value="Unassembled WGS sequence"/>
</dbReference>
<feature type="transmembrane region" description="Helical" evidence="1">
    <location>
        <begin position="6"/>
        <end position="27"/>
    </location>
</feature>
<feature type="transmembrane region" description="Helical" evidence="1">
    <location>
        <begin position="57"/>
        <end position="76"/>
    </location>
</feature>
<feature type="transmembrane region" description="Helical" evidence="1">
    <location>
        <begin position="34"/>
        <end position="51"/>
    </location>
</feature>
<dbReference type="EMBL" id="JBBEUB010000001">
    <property type="protein sequence ID" value="MEJ2902088.1"/>
    <property type="molecule type" value="Genomic_DNA"/>
</dbReference>
<comment type="caution">
    <text evidence="3">The sequence shown here is derived from an EMBL/GenBank/DDBJ whole genome shotgun (WGS) entry which is preliminary data.</text>
</comment>
<dbReference type="InterPro" id="IPR054331">
    <property type="entry name" value="LiaF_TM"/>
</dbReference>
<accession>A0ABU8NLI5</accession>
<keyword evidence="1" id="KW-0812">Transmembrane</keyword>
<dbReference type="Pfam" id="PF22570">
    <property type="entry name" value="LiaF-TM"/>
    <property type="match status" value="1"/>
</dbReference>
<evidence type="ECO:0000256" key="1">
    <source>
        <dbReference type="SAM" id="Phobius"/>
    </source>
</evidence>
<protein>
    <submittedName>
        <fullName evidence="3">DUF5668 domain-containing protein</fullName>
    </submittedName>
</protein>
<organism evidence="3 4">
    <name type="scientific">Pedobacter panaciterrae</name>
    <dbReference type="NCBI Taxonomy" id="363849"/>
    <lineage>
        <taxon>Bacteria</taxon>
        <taxon>Pseudomonadati</taxon>
        <taxon>Bacteroidota</taxon>
        <taxon>Sphingobacteriia</taxon>
        <taxon>Sphingobacteriales</taxon>
        <taxon>Sphingobacteriaceae</taxon>
        <taxon>Pedobacter</taxon>
    </lineage>
</organism>
<dbReference type="RefSeq" id="WP_288879602.1">
    <property type="nucleotide sequence ID" value="NZ_CBFGNQ010000003.1"/>
</dbReference>
<proteinExistence type="predicted"/>
<evidence type="ECO:0000313" key="4">
    <source>
        <dbReference type="Proteomes" id="UP001378956"/>
    </source>
</evidence>